<reference evidence="2 3" key="1">
    <citation type="journal article" date="2014" name="Int. J. Syst. Evol. Microbiol.">
        <title>Complete genome sequence of Corynebacterium casei LMG S-19264T (=DSM 44701T), isolated from a smear-ripened cheese.</title>
        <authorList>
            <consortium name="US DOE Joint Genome Institute (JGI-PGF)"/>
            <person name="Walter F."/>
            <person name="Albersmeier A."/>
            <person name="Kalinowski J."/>
            <person name="Ruckert C."/>
        </authorList>
    </citation>
    <scope>NUCLEOTIDE SEQUENCE [LARGE SCALE GENOMIC DNA]</scope>
    <source>
        <strain evidence="2 3">JCM 4677</strain>
    </source>
</reference>
<dbReference type="OrthoDB" id="165368at2"/>
<evidence type="ECO:0000313" key="2">
    <source>
        <dbReference type="EMBL" id="BCL28782.1"/>
    </source>
</evidence>
<dbReference type="EMBL" id="AP023440">
    <property type="protein sequence ID" value="BCL28782.1"/>
    <property type="molecule type" value="Genomic_DNA"/>
</dbReference>
<dbReference type="SUPFAM" id="SSF54909">
    <property type="entry name" value="Dimeric alpha+beta barrel"/>
    <property type="match status" value="1"/>
</dbReference>
<evidence type="ECO:0000259" key="1">
    <source>
        <dbReference type="PROSITE" id="PS51725"/>
    </source>
</evidence>
<dbReference type="AlphaFoldDB" id="A0A7G1P1A4"/>
<gene>
    <name evidence="2" type="ORF">GCM10017557_36410</name>
</gene>
<name>A0A7G1P1A4_9ACTN</name>
<proteinExistence type="predicted"/>
<dbReference type="Pfam" id="PF03992">
    <property type="entry name" value="ABM"/>
    <property type="match status" value="1"/>
</dbReference>
<organism evidence="2 3">
    <name type="scientific">Streptomyces aurantiacus</name>
    <dbReference type="NCBI Taxonomy" id="47760"/>
    <lineage>
        <taxon>Bacteria</taxon>
        <taxon>Bacillati</taxon>
        <taxon>Actinomycetota</taxon>
        <taxon>Actinomycetes</taxon>
        <taxon>Kitasatosporales</taxon>
        <taxon>Streptomycetaceae</taxon>
        <taxon>Streptomyces</taxon>
        <taxon>Streptomyces aurantiacus group</taxon>
    </lineage>
</organism>
<dbReference type="RefSeq" id="WP_055518270.1">
    <property type="nucleotide sequence ID" value="NZ_AP023440.1"/>
</dbReference>
<dbReference type="Gene3D" id="3.30.70.100">
    <property type="match status" value="1"/>
</dbReference>
<sequence>MTYGLVSKFPTQPGKSRDLADRLLQAAKLLERDPGCIHYLVSTSDEPDTVWVLELWTDKPAHDASLEPEDIRTLVQQARPLIAGIPEQTHLTVHGGKGLPS</sequence>
<dbReference type="Proteomes" id="UP000516444">
    <property type="component" value="Chromosome"/>
</dbReference>
<dbReference type="KEGG" id="sgm:GCM10017557_36410"/>
<evidence type="ECO:0000313" key="3">
    <source>
        <dbReference type="Proteomes" id="UP000516444"/>
    </source>
</evidence>
<dbReference type="InterPro" id="IPR007138">
    <property type="entry name" value="ABM_dom"/>
</dbReference>
<keyword evidence="3" id="KW-1185">Reference proteome</keyword>
<protein>
    <recommendedName>
        <fullName evidence="1">ABM domain-containing protein</fullName>
    </recommendedName>
</protein>
<dbReference type="PROSITE" id="PS51725">
    <property type="entry name" value="ABM"/>
    <property type="match status" value="1"/>
</dbReference>
<dbReference type="InterPro" id="IPR011008">
    <property type="entry name" value="Dimeric_a/b-barrel"/>
</dbReference>
<feature type="domain" description="ABM" evidence="1">
    <location>
        <begin position="3"/>
        <end position="91"/>
    </location>
</feature>
<accession>A0A7G1P1A4</accession>